<dbReference type="PANTHER" id="PTHR43877">
    <property type="entry name" value="AMINOALKYLPHOSPHONATE N-ACETYLTRANSFERASE-RELATED-RELATED"/>
    <property type="match status" value="1"/>
</dbReference>
<dbReference type="PANTHER" id="PTHR43877:SF5">
    <property type="entry name" value="BLL8307 PROTEIN"/>
    <property type="match status" value="1"/>
</dbReference>
<keyword evidence="5" id="KW-1185">Reference proteome</keyword>
<gene>
    <name evidence="4" type="ORF">ACFPPA_09815</name>
</gene>
<dbReference type="EC" id="2.3.-.-" evidence="4"/>
<dbReference type="InterPro" id="IPR050832">
    <property type="entry name" value="Bact_Acetyltransf"/>
</dbReference>
<protein>
    <submittedName>
        <fullName evidence="4">GNAT family N-acetyltransferase</fullName>
        <ecNumber evidence="4">2.3.-.-</ecNumber>
    </submittedName>
</protein>
<dbReference type="InterPro" id="IPR000182">
    <property type="entry name" value="GNAT_dom"/>
</dbReference>
<evidence type="ECO:0000313" key="4">
    <source>
        <dbReference type="EMBL" id="MFC5526039.1"/>
    </source>
</evidence>
<evidence type="ECO:0000313" key="5">
    <source>
        <dbReference type="Proteomes" id="UP001596114"/>
    </source>
</evidence>
<dbReference type="RefSeq" id="WP_377319588.1">
    <property type="nucleotide sequence ID" value="NZ_JBHSNF010000002.1"/>
</dbReference>
<evidence type="ECO:0000256" key="2">
    <source>
        <dbReference type="ARBA" id="ARBA00023315"/>
    </source>
</evidence>
<evidence type="ECO:0000259" key="3">
    <source>
        <dbReference type="PROSITE" id="PS51186"/>
    </source>
</evidence>
<keyword evidence="1 4" id="KW-0808">Transferase</keyword>
<comment type="caution">
    <text evidence="4">The sequence shown here is derived from an EMBL/GenBank/DDBJ whole genome shotgun (WGS) entry which is preliminary data.</text>
</comment>
<dbReference type="Proteomes" id="UP001596114">
    <property type="component" value="Unassembled WGS sequence"/>
</dbReference>
<dbReference type="InterPro" id="IPR016181">
    <property type="entry name" value="Acyl_CoA_acyltransferase"/>
</dbReference>
<name>A0ABW0QP49_9GAMM</name>
<organism evidence="4 5">
    <name type="scientific">Rhodanobacter ginsengisoli</name>
    <dbReference type="NCBI Taxonomy" id="418646"/>
    <lineage>
        <taxon>Bacteria</taxon>
        <taxon>Pseudomonadati</taxon>
        <taxon>Pseudomonadota</taxon>
        <taxon>Gammaproteobacteria</taxon>
        <taxon>Lysobacterales</taxon>
        <taxon>Rhodanobacteraceae</taxon>
        <taxon>Rhodanobacter</taxon>
    </lineage>
</organism>
<dbReference type="Pfam" id="PF00583">
    <property type="entry name" value="Acetyltransf_1"/>
    <property type="match status" value="1"/>
</dbReference>
<keyword evidence="2 4" id="KW-0012">Acyltransferase</keyword>
<reference evidence="5" key="1">
    <citation type="journal article" date="2019" name="Int. J. Syst. Evol. Microbiol.">
        <title>The Global Catalogue of Microorganisms (GCM) 10K type strain sequencing project: providing services to taxonomists for standard genome sequencing and annotation.</title>
        <authorList>
            <consortium name="The Broad Institute Genomics Platform"/>
            <consortium name="The Broad Institute Genome Sequencing Center for Infectious Disease"/>
            <person name="Wu L."/>
            <person name="Ma J."/>
        </authorList>
    </citation>
    <scope>NUCLEOTIDE SEQUENCE [LARGE SCALE GENOMIC DNA]</scope>
    <source>
        <strain evidence="5">CGMCC 1.16619</strain>
    </source>
</reference>
<feature type="domain" description="N-acetyltransferase" evidence="3">
    <location>
        <begin position="2"/>
        <end position="153"/>
    </location>
</feature>
<dbReference type="SUPFAM" id="SSF55729">
    <property type="entry name" value="Acyl-CoA N-acyltransferases (Nat)"/>
    <property type="match status" value="1"/>
</dbReference>
<dbReference type="EMBL" id="JBHSNF010000002">
    <property type="protein sequence ID" value="MFC5526039.1"/>
    <property type="molecule type" value="Genomic_DNA"/>
</dbReference>
<dbReference type="GO" id="GO:0016746">
    <property type="term" value="F:acyltransferase activity"/>
    <property type="evidence" value="ECO:0007669"/>
    <property type="project" value="UniProtKB-KW"/>
</dbReference>
<dbReference type="Gene3D" id="3.40.630.30">
    <property type="match status" value="1"/>
</dbReference>
<evidence type="ECO:0000256" key="1">
    <source>
        <dbReference type="ARBA" id="ARBA00022679"/>
    </source>
</evidence>
<proteinExistence type="predicted"/>
<accession>A0ABW0QP49</accession>
<sequence>MFEIREDDLTGDQVRDLLALHLASMHRNSPPGSVFALDLSGLQVAEVTVWTAWRGPRVAGVGALKMLADGNGEVKSMRTHPDFLRMGVAATILETIIAAASARGARRLSLETGSGPAFEPALALYRHRGFRNGAAFSGYCQSEFNQFLHLDLTRA</sequence>
<dbReference type="PROSITE" id="PS51186">
    <property type="entry name" value="GNAT"/>
    <property type="match status" value="1"/>
</dbReference>